<dbReference type="Proteomes" id="UP000268844">
    <property type="component" value="Unassembled WGS sequence"/>
</dbReference>
<proteinExistence type="predicted"/>
<keyword evidence="1" id="KW-0812">Transmembrane</keyword>
<sequence>MNAARPSRFPWWAYGVAIVVIVLFAAAPLIGVLIASGLAEANGCMLNEGSVNPCVILGADWGGALYTLFVLGWFMLATMPLGGGALIVLVVVFIIHYLAWRNAQDAQVK</sequence>
<evidence type="ECO:0000256" key="1">
    <source>
        <dbReference type="SAM" id="Phobius"/>
    </source>
</evidence>
<gene>
    <name evidence="2" type="ORF">DEVEQU_01657</name>
</gene>
<feature type="transmembrane region" description="Helical" evidence="1">
    <location>
        <begin position="81"/>
        <end position="100"/>
    </location>
</feature>
<reference evidence="2 3" key="1">
    <citation type="submission" date="2018-12" db="EMBL/GenBank/DDBJ databases">
        <authorList>
            <person name="Criscuolo A."/>
        </authorList>
    </citation>
    <scope>NUCLEOTIDE SEQUENCE [LARGE SCALE GENOMIC DNA]</scope>
    <source>
        <strain evidence="2">ACIP1116281</strain>
    </source>
</reference>
<dbReference type="EMBL" id="UZWD01000023">
    <property type="protein sequence ID" value="VDS04519.1"/>
    <property type="molecule type" value="Genomic_DNA"/>
</dbReference>
<keyword evidence="1" id="KW-1133">Transmembrane helix</keyword>
<dbReference type="AlphaFoldDB" id="A0A3S4CBR7"/>
<protein>
    <submittedName>
        <fullName evidence="2">Uncharacterized protein</fullName>
    </submittedName>
</protein>
<name>A0A3S4CBR7_9HYPH</name>
<dbReference type="RefSeq" id="WP_126150095.1">
    <property type="nucleotide sequence ID" value="NZ_JBHTMH010000001.1"/>
</dbReference>
<keyword evidence="1" id="KW-0472">Membrane</keyword>
<organism evidence="2 3">
    <name type="scientific">Devosia equisanguinis</name>
    <dbReference type="NCBI Taxonomy" id="2490941"/>
    <lineage>
        <taxon>Bacteria</taxon>
        <taxon>Pseudomonadati</taxon>
        <taxon>Pseudomonadota</taxon>
        <taxon>Alphaproteobacteria</taxon>
        <taxon>Hyphomicrobiales</taxon>
        <taxon>Devosiaceae</taxon>
        <taxon>Devosia</taxon>
    </lineage>
</organism>
<accession>A0A3S4CBR7</accession>
<feature type="transmembrane region" description="Helical" evidence="1">
    <location>
        <begin position="51"/>
        <end position="75"/>
    </location>
</feature>
<dbReference type="OrthoDB" id="5948392at2"/>
<keyword evidence="3" id="KW-1185">Reference proteome</keyword>
<evidence type="ECO:0000313" key="3">
    <source>
        <dbReference type="Proteomes" id="UP000268844"/>
    </source>
</evidence>
<evidence type="ECO:0000313" key="2">
    <source>
        <dbReference type="EMBL" id="VDS04519.1"/>
    </source>
</evidence>
<feature type="transmembrane region" description="Helical" evidence="1">
    <location>
        <begin position="12"/>
        <end position="39"/>
    </location>
</feature>